<dbReference type="AlphaFoldDB" id="A0A150TBW5"/>
<dbReference type="Proteomes" id="UP000075502">
    <property type="component" value="Unassembled WGS sequence"/>
</dbReference>
<dbReference type="InterPro" id="IPR011008">
    <property type="entry name" value="Dimeric_a/b-barrel"/>
</dbReference>
<proteinExistence type="predicted"/>
<reference evidence="1 2" key="1">
    <citation type="submission" date="2014-02" db="EMBL/GenBank/DDBJ databases">
        <title>The small core and large imbalanced accessory genome model reveals a collaborative survival strategy of Sorangium cellulosum strains in nature.</title>
        <authorList>
            <person name="Han K."/>
            <person name="Peng R."/>
            <person name="Blom J."/>
            <person name="Li Y.-Z."/>
        </authorList>
    </citation>
    <scope>NUCLEOTIDE SEQUENCE [LARGE SCALE GENOMIC DNA]</scope>
    <source>
        <strain evidence="1 2">So0007-03</strain>
    </source>
</reference>
<dbReference type="SUPFAM" id="SSF54909">
    <property type="entry name" value="Dimeric alpha+beta barrel"/>
    <property type="match status" value="1"/>
</dbReference>
<evidence type="ECO:0000313" key="2">
    <source>
        <dbReference type="Proteomes" id="UP000075502"/>
    </source>
</evidence>
<protein>
    <recommendedName>
        <fullName evidence="3">DUF3291 domain-containing protein</fullName>
    </recommendedName>
</protein>
<dbReference type="EMBL" id="JEME01003150">
    <property type="protein sequence ID" value="KYG02193.1"/>
    <property type="molecule type" value="Genomic_DNA"/>
</dbReference>
<name>A0A150TBW5_SORCE</name>
<sequence>MAVGAELSGPGVDPQTKRLRAGSYVIAMTYLTLKPEVEVETVFGLTEPVIAELKTSKGMAAVTFGKSTACHALRTLTVWESEEDLGAFVMGPAHLSAMSHSSALCRGTGNTISWEGTEKDVTWEAAAQQLASESGRDF</sequence>
<comment type="caution">
    <text evidence="1">The sequence shown here is derived from an EMBL/GenBank/DDBJ whole genome shotgun (WGS) entry which is preliminary data.</text>
</comment>
<gene>
    <name evidence="1" type="ORF">BE21_55180</name>
</gene>
<evidence type="ECO:0008006" key="3">
    <source>
        <dbReference type="Google" id="ProtNLM"/>
    </source>
</evidence>
<accession>A0A150TBW5</accession>
<evidence type="ECO:0000313" key="1">
    <source>
        <dbReference type="EMBL" id="KYG02193.1"/>
    </source>
</evidence>
<organism evidence="1 2">
    <name type="scientific">Sorangium cellulosum</name>
    <name type="common">Polyangium cellulosum</name>
    <dbReference type="NCBI Taxonomy" id="56"/>
    <lineage>
        <taxon>Bacteria</taxon>
        <taxon>Pseudomonadati</taxon>
        <taxon>Myxococcota</taxon>
        <taxon>Polyangia</taxon>
        <taxon>Polyangiales</taxon>
        <taxon>Polyangiaceae</taxon>
        <taxon>Sorangium</taxon>
    </lineage>
</organism>